<accession>A0A8H8WSD1</accession>
<feature type="compositionally biased region" description="Basic and acidic residues" evidence="1">
    <location>
        <begin position="49"/>
        <end position="60"/>
    </location>
</feature>
<dbReference type="EMBL" id="AP024145">
    <property type="protein sequence ID" value="BCM83474.1"/>
    <property type="molecule type" value="Genomic_DNA"/>
</dbReference>
<dbReference type="PANTHER" id="PTHR40630">
    <property type="entry name" value="POSSIBLE DNA-BINDING PROTEIN"/>
    <property type="match status" value="1"/>
</dbReference>
<evidence type="ECO:0000313" key="2">
    <source>
        <dbReference type="EMBL" id="BCM83474.1"/>
    </source>
</evidence>
<proteinExistence type="predicted"/>
<dbReference type="KEGG" id="mind:mvi_19350"/>
<dbReference type="Proteomes" id="UP000663508">
    <property type="component" value="Chromosome"/>
</dbReference>
<name>A0A8H8WSD1_9HYPH</name>
<dbReference type="PANTHER" id="PTHR40630:SF1">
    <property type="entry name" value="DNA-BINDING PROTEIN"/>
    <property type="match status" value="1"/>
</dbReference>
<dbReference type="Pfam" id="PF11338">
    <property type="entry name" value="DUF3140"/>
    <property type="match status" value="1"/>
</dbReference>
<dbReference type="GO" id="GO:0003677">
    <property type="term" value="F:DNA binding"/>
    <property type="evidence" value="ECO:0007669"/>
    <property type="project" value="UniProtKB-KW"/>
</dbReference>
<protein>
    <submittedName>
        <fullName evidence="2">DNA-binding protein</fullName>
    </submittedName>
</protein>
<gene>
    <name evidence="2" type="ORF">mvi_19350</name>
</gene>
<keyword evidence="2" id="KW-0238">DNA-binding</keyword>
<sequence>MSKQAASRTSDDGKTDHGKTDHEETGHEETGHEETWQAFREAVNMSPGELEKWLDSEESRSVGWSDGAKKESAKGGESVGHHQGRRIVEIKHTKKADLTDDDYADMRKVAAYVKRHLAQGGPKEDAETSRWRYSLMNWGHDPLKD</sequence>
<feature type="region of interest" description="Disordered" evidence="1">
    <location>
        <begin position="1"/>
        <end position="84"/>
    </location>
</feature>
<reference evidence="2" key="1">
    <citation type="submission" date="2020-11" db="EMBL/GenBank/DDBJ databases">
        <title>Complete genome sequence of a novel pathogenic Methylobacterium strain isolated from rice in Vietnam.</title>
        <authorList>
            <person name="Lai K."/>
            <person name="Okazaki S."/>
            <person name="Higashi K."/>
            <person name="Mori H."/>
            <person name="Toyoda A."/>
            <person name="Kurokawa K."/>
        </authorList>
    </citation>
    <scope>NUCLEOTIDE SEQUENCE</scope>
    <source>
        <strain evidence="2">VL1</strain>
    </source>
</reference>
<feature type="compositionally biased region" description="Basic and acidic residues" evidence="1">
    <location>
        <begin position="9"/>
        <end position="35"/>
    </location>
</feature>
<evidence type="ECO:0000256" key="1">
    <source>
        <dbReference type="SAM" id="MobiDB-lite"/>
    </source>
</evidence>
<evidence type="ECO:0000313" key="3">
    <source>
        <dbReference type="Proteomes" id="UP000663508"/>
    </source>
</evidence>
<dbReference type="AlphaFoldDB" id="A0A8H8WSD1"/>
<organism evidence="2 3">
    <name type="scientific">Methylobacterium indicum</name>
    <dbReference type="NCBI Taxonomy" id="1775910"/>
    <lineage>
        <taxon>Bacteria</taxon>
        <taxon>Pseudomonadati</taxon>
        <taxon>Pseudomonadota</taxon>
        <taxon>Alphaproteobacteria</taxon>
        <taxon>Hyphomicrobiales</taxon>
        <taxon>Methylobacteriaceae</taxon>
        <taxon>Methylobacterium</taxon>
    </lineage>
</organism>
<dbReference type="InterPro" id="IPR021487">
    <property type="entry name" value="DUF3140"/>
</dbReference>